<evidence type="ECO:0000256" key="17">
    <source>
        <dbReference type="HAMAP-Rule" id="MF_00110"/>
    </source>
</evidence>
<comment type="caution">
    <text evidence="17">Lacks conserved residue(s) required for the propagation of feature annotation.</text>
</comment>
<keyword evidence="8 17" id="KW-0963">Cytoplasm</keyword>
<evidence type="ECO:0000256" key="13">
    <source>
        <dbReference type="ARBA" id="ARBA00023027"/>
    </source>
</evidence>
<dbReference type="AlphaFoldDB" id="D9QRX0"/>
<keyword evidence="12 17" id="KW-0862">Zinc</keyword>
<dbReference type="RefSeq" id="WP_013278706.1">
    <property type="nucleotide sequence ID" value="NC_014378.1"/>
</dbReference>
<evidence type="ECO:0000256" key="10">
    <source>
        <dbReference type="ARBA" id="ARBA00022723"/>
    </source>
</evidence>
<feature type="binding site" evidence="17">
    <location>
        <begin position="132"/>
        <end position="133"/>
    </location>
    <ligand>
        <name>NAD(+)</name>
        <dbReference type="ChEBI" id="CHEBI:57540"/>
    </ligand>
</feature>
<dbReference type="GO" id="GO:0009073">
    <property type="term" value="P:aromatic amino acid family biosynthetic process"/>
    <property type="evidence" value="ECO:0007669"/>
    <property type="project" value="UniProtKB-KW"/>
</dbReference>
<feature type="binding site" evidence="17">
    <location>
        <begin position="108"/>
        <end position="112"/>
    </location>
    <ligand>
        <name>NAD(+)</name>
        <dbReference type="ChEBI" id="CHEBI:57540"/>
    </ligand>
</feature>
<dbReference type="InterPro" id="IPR050071">
    <property type="entry name" value="Dehydroquinate_synthase"/>
</dbReference>
<dbReference type="NCBIfam" id="TIGR01357">
    <property type="entry name" value="aroB"/>
    <property type="match status" value="1"/>
</dbReference>
<keyword evidence="10 17" id="KW-0479">Metal-binding</keyword>
<dbReference type="CDD" id="cd08195">
    <property type="entry name" value="DHQS"/>
    <property type="match status" value="1"/>
</dbReference>
<evidence type="ECO:0000256" key="4">
    <source>
        <dbReference type="ARBA" id="ARBA00004661"/>
    </source>
</evidence>
<feature type="binding site" evidence="17">
    <location>
        <position position="267"/>
    </location>
    <ligand>
        <name>Zn(2+)</name>
        <dbReference type="ChEBI" id="CHEBI:29105"/>
    </ligand>
</feature>
<evidence type="ECO:0000256" key="11">
    <source>
        <dbReference type="ARBA" id="ARBA00022741"/>
    </source>
</evidence>
<comment type="pathway">
    <text evidence="4 17">Metabolic intermediate biosynthesis; chorismate biosynthesis; chorismate from D-erythrose 4-phosphate and phosphoenolpyruvate: step 2/7.</text>
</comment>
<keyword evidence="16 17" id="KW-0170">Cobalt</keyword>
<keyword evidence="9 17" id="KW-0028">Amino-acid biosynthesis</keyword>
<evidence type="ECO:0000256" key="6">
    <source>
        <dbReference type="ARBA" id="ARBA00013031"/>
    </source>
</evidence>
<dbReference type="Gene3D" id="3.40.50.1970">
    <property type="match status" value="1"/>
</dbReference>
<dbReference type="GO" id="GO:0009423">
    <property type="term" value="P:chorismate biosynthetic process"/>
    <property type="evidence" value="ECO:0007669"/>
    <property type="project" value="UniProtKB-UniRule"/>
</dbReference>
<feature type="binding site" evidence="17">
    <location>
        <position position="145"/>
    </location>
    <ligand>
        <name>NAD(+)</name>
        <dbReference type="ChEBI" id="CHEBI:57540"/>
    </ligand>
</feature>
<feature type="binding site" evidence="17">
    <location>
        <position position="154"/>
    </location>
    <ligand>
        <name>NAD(+)</name>
        <dbReference type="ChEBI" id="CHEBI:57540"/>
    </ligand>
</feature>
<evidence type="ECO:0000259" key="19">
    <source>
        <dbReference type="Pfam" id="PF24621"/>
    </source>
</evidence>
<evidence type="ECO:0000256" key="8">
    <source>
        <dbReference type="ARBA" id="ARBA00022490"/>
    </source>
</evidence>
<comment type="cofactor">
    <cofactor evidence="2 17">
        <name>NAD(+)</name>
        <dbReference type="ChEBI" id="CHEBI:57540"/>
    </cofactor>
</comment>
<dbReference type="Gene3D" id="1.20.1090.10">
    <property type="entry name" value="Dehydroquinate synthase-like - alpha domain"/>
    <property type="match status" value="1"/>
</dbReference>
<dbReference type="PIRSF" id="PIRSF001455">
    <property type="entry name" value="DHQ_synth"/>
    <property type="match status" value="1"/>
</dbReference>
<dbReference type="Pfam" id="PF01761">
    <property type="entry name" value="DHQ_synthase"/>
    <property type="match status" value="1"/>
</dbReference>
<sequence>MEQVGVDLGERSYRIKIGTGLLSSLDQHLAEAGIKTGTKLLVITDERVKELYGADIEANLQQSNFEFRLTAVPEGETSKSLDRAKELYDEAVDFGLERSSAVVAFGGGVVGDLAGFIAATYMRGIPLVQVPTTLLAQVDSSVGGKVAVNHEAGKNLIGAFYQPEGVIIDLEVLTTLEERDVKSGLAEVIKYGVIWDNNFFNYLQVNSKAIRDLDFEVLTKVIQRSCQIKAEIVGEDEKEKGLRAILNYGHTIGHAVEALAGYGKYRHGEAVAVGMVSAVKLAHKLEMVTETEVQKQQKLISSLGLPTTFDNFKIDNIIAKTRQDKKVQDGQVRYILPNQIGEVEIVSGIAKDLITEVLEDQQEG</sequence>
<dbReference type="EC" id="4.2.3.4" evidence="6 17"/>
<evidence type="ECO:0000256" key="5">
    <source>
        <dbReference type="ARBA" id="ARBA00005412"/>
    </source>
</evidence>
<dbReference type="SUPFAM" id="SSF56796">
    <property type="entry name" value="Dehydroquinate synthase-like"/>
    <property type="match status" value="1"/>
</dbReference>
<dbReference type="Proteomes" id="UP000001661">
    <property type="component" value="Chromosome"/>
</dbReference>
<comment type="catalytic activity">
    <reaction evidence="1 17">
        <text>7-phospho-2-dehydro-3-deoxy-D-arabino-heptonate = 3-dehydroquinate + phosphate</text>
        <dbReference type="Rhea" id="RHEA:21968"/>
        <dbReference type="ChEBI" id="CHEBI:32364"/>
        <dbReference type="ChEBI" id="CHEBI:43474"/>
        <dbReference type="ChEBI" id="CHEBI:58394"/>
        <dbReference type="EC" id="4.2.3.4"/>
    </reaction>
</comment>
<dbReference type="PANTHER" id="PTHR43622">
    <property type="entry name" value="3-DEHYDROQUINATE SYNTHASE"/>
    <property type="match status" value="1"/>
</dbReference>
<keyword evidence="14 17" id="KW-0057">Aromatic amino acid biosynthesis</keyword>
<evidence type="ECO:0000259" key="18">
    <source>
        <dbReference type="Pfam" id="PF01761"/>
    </source>
</evidence>
<dbReference type="InterPro" id="IPR016037">
    <property type="entry name" value="DHQ_synth_AroB"/>
</dbReference>
<proteinExistence type="inferred from homology"/>
<comment type="function">
    <text evidence="17">Catalyzes the conversion of 3-deoxy-D-arabino-heptulosonate 7-phosphate (DAHP) to dehydroquinate (DHQ).</text>
</comment>
<evidence type="ECO:0000256" key="7">
    <source>
        <dbReference type="ARBA" id="ARBA00017684"/>
    </source>
</evidence>
<keyword evidence="15 17" id="KW-0456">Lyase</keyword>
<evidence type="ECO:0000256" key="3">
    <source>
        <dbReference type="ARBA" id="ARBA00004496"/>
    </source>
</evidence>
<comment type="cofactor">
    <cofactor evidence="17">
        <name>Co(2+)</name>
        <dbReference type="ChEBI" id="CHEBI:48828"/>
    </cofactor>
    <cofactor evidence="17">
        <name>Zn(2+)</name>
        <dbReference type="ChEBI" id="CHEBI:29105"/>
    </cofactor>
    <text evidence="17">Binds 1 divalent metal cation per subunit. Can use either Co(2+) or Zn(2+).</text>
</comment>
<dbReference type="PANTHER" id="PTHR43622:SF7">
    <property type="entry name" value="3-DEHYDROQUINATE SYNTHASE, CHLOROPLASTIC"/>
    <property type="match status" value="1"/>
</dbReference>
<feature type="binding site" evidence="17">
    <location>
        <position position="187"/>
    </location>
    <ligand>
        <name>Zn(2+)</name>
        <dbReference type="ChEBI" id="CHEBI:29105"/>
    </ligand>
</feature>
<dbReference type="GO" id="GO:0003856">
    <property type="term" value="F:3-dehydroquinate synthase activity"/>
    <property type="evidence" value="ECO:0007669"/>
    <property type="project" value="UniProtKB-UniRule"/>
</dbReference>
<evidence type="ECO:0000256" key="16">
    <source>
        <dbReference type="ARBA" id="ARBA00023285"/>
    </source>
</evidence>
<evidence type="ECO:0000256" key="9">
    <source>
        <dbReference type="ARBA" id="ARBA00022605"/>
    </source>
</evidence>
<keyword evidence="11 17" id="KW-0547">Nucleotide-binding</keyword>
<evidence type="ECO:0000256" key="1">
    <source>
        <dbReference type="ARBA" id="ARBA00001393"/>
    </source>
</evidence>
<dbReference type="Pfam" id="PF24621">
    <property type="entry name" value="DHQS_C"/>
    <property type="match status" value="1"/>
</dbReference>
<reference evidence="20 21" key="1">
    <citation type="journal article" date="2010" name="Stand. Genomic Sci.">
        <title>Complete genome sequence of Acetohalobium arabaticum type strain (Z-7288).</title>
        <authorList>
            <person name="Sikorski J."/>
            <person name="Lapidus A."/>
            <person name="Chertkov O."/>
            <person name="Lucas S."/>
            <person name="Copeland A."/>
            <person name="Glavina Del Rio T."/>
            <person name="Nolan M."/>
            <person name="Tice H."/>
            <person name="Cheng J.F."/>
            <person name="Han C."/>
            <person name="Brambilla E."/>
            <person name="Pitluck S."/>
            <person name="Liolios K."/>
            <person name="Ivanova N."/>
            <person name="Mavromatis K."/>
            <person name="Mikhailova N."/>
            <person name="Pati A."/>
            <person name="Bruce D."/>
            <person name="Detter C."/>
            <person name="Tapia R."/>
            <person name="Goodwin L."/>
            <person name="Chen A."/>
            <person name="Palaniappan K."/>
            <person name="Land M."/>
            <person name="Hauser L."/>
            <person name="Chang Y.J."/>
            <person name="Jeffries C.D."/>
            <person name="Rohde M."/>
            <person name="Goker M."/>
            <person name="Spring S."/>
            <person name="Woyke T."/>
            <person name="Bristow J."/>
            <person name="Eisen J.A."/>
            <person name="Markowitz V."/>
            <person name="Hugenholtz P."/>
            <person name="Kyrpides N.C."/>
            <person name="Klenk H.P."/>
        </authorList>
    </citation>
    <scope>NUCLEOTIDE SEQUENCE [LARGE SCALE GENOMIC DNA]</scope>
    <source>
        <strain evidence="21">ATCC 49924 / DSM 5501 / Z-7288</strain>
    </source>
</reference>
<dbReference type="GO" id="GO:0000166">
    <property type="term" value="F:nucleotide binding"/>
    <property type="evidence" value="ECO:0007669"/>
    <property type="project" value="UniProtKB-KW"/>
</dbReference>
<dbReference type="InterPro" id="IPR030960">
    <property type="entry name" value="DHQS/DOIS_N"/>
</dbReference>
<protein>
    <recommendedName>
        <fullName evidence="7 17">3-dehydroquinate synthase</fullName>
        <shortName evidence="17">DHQS</shortName>
        <ecNumber evidence="6 17">4.2.3.4</ecNumber>
    </recommendedName>
</protein>
<keyword evidence="21" id="KW-1185">Reference proteome</keyword>
<dbReference type="eggNOG" id="COG0337">
    <property type="taxonomic scope" value="Bacteria"/>
</dbReference>
<evidence type="ECO:0000256" key="2">
    <source>
        <dbReference type="ARBA" id="ARBA00001911"/>
    </source>
</evidence>
<dbReference type="EMBL" id="CP002105">
    <property type="protein sequence ID" value="ADL13261.1"/>
    <property type="molecule type" value="Genomic_DNA"/>
</dbReference>
<dbReference type="STRING" id="574087.Acear_1756"/>
<evidence type="ECO:0000256" key="12">
    <source>
        <dbReference type="ARBA" id="ARBA00022833"/>
    </source>
</evidence>
<dbReference type="GO" id="GO:0008652">
    <property type="term" value="P:amino acid biosynthetic process"/>
    <property type="evidence" value="ECO:0007669"/>
    <property type="project" value="UniProtKB-KW"/>
</dbReference>
<keyword evidence="13 17" id="KW-0520">NAD</keyword>
<dbReference type="InterPro" id="IPR030963">
    <property type="entry name" value="DHQ_synth_fam"/>
</dbReference>
<dbReference type="OrthoDB" id="9806583at2"/>
<dbReference type="HAMAP" id="MF_00110">
    <property type="entry name" value="DHQ_synthase"/>
    <property type="match status" value="1"/>
</dbReference>
<name>D9QRX0_ACEAZ</name>
<dbReference type="GO" id="GO:0005737">
    <property type="term" value="C:cytoplasm"/>
    <property type="evidence" value="ECO:0007669"/>
    <property type="project" value="UniProtKB-SubCell"/>
</dbReference>
<dbReference type="UniPathway" id="UPA00053">
    <property type="reaction ID" value="UER00085"/>
</dbReference>
<evidence type="ECO:0000256" key="14">
    <source>
        <dbReference type="ARBA" id="ARBA00023141"/>
    </source>
</evidence>
<comment type="similarity">
    <text evidence="5 17">Belongs to the sugar phosphate cyclases superfamily. Dehydroquinate synthase family.</text>
</comment>
<dbReference type="HOGENOM" id="CLU_001201_0_2_9"/>
<comment type="subcellular location">
    <subcellularLocation>
        <location evidence="3 17">Cytoplasm</location>
    </subcellularLocation>
</comment>
<evidence type="ECO:0000313" key="21">
    <source>
        <dbReference type="Proteomes" id="UP000001661"/>
    </source>
</evidence>
<feature type="binding site" evidence="17">
    <location>
        <position position="250"/>
    </location>
    <ligand>
        <name>Zn(2+)</name>
        <dbReference type="ChEBI" id="CHEBI:29105"/>
    </ligand>
</feature>
<feature type="domain" description="3-dehydroquinate synthase C-terminal" evidence="19">
    <location>
        <begin position="184"/>
        <end position="327"/>
    </location>
</feature>
<feature type="binding site" evidence="17">
    <location>
        <begin position="74"/>
        <end position="79"/>
    </location>
    <ligand>
        <name>NAD(+)</name>
        <dbReference type="ChEBI" id="CHEBI:57540"/>
    </ligand>
</feature>
<accession>D9QRX0</accession>
<evidence type="ECO:0000256" key="15">
    <source>
        <dbReference type="ARBA" id="ARBA00023239"/>
    </source>
</evidence>
<dbReference type="KEGG" id="aar:Acear_1756"/>
<feature type="domain" description="3-dehydroquinate synthase N-terminal" evidence="18">
    <location>
        <begin position="71"/>
        <end position="182"/>
    </location>
</feature>
<dbReference type="FunFam" id="3.40.50.1970:FF:000001">
    <property type="entry name" value="3-dehydroquinate synthase"/>
    <property type="match status" value="1"/>
</dbReference>
<gene>
    <name evidence="17" type="primary">aroB</name>
    <name evidence="20" type="ordered locus">Acear_1756</name>
</gene>
<dbReference type="InterPro" id="IPR056179">
    <property type="entry name" value="DHQS_C"/>
</dbReference>
<organism evidence="20 21">
    <name type="scientific">Acetohalobium arabaticum (strain ATCC 49924 / DSM 5501 / Z-7288)</name>
    <dbReference type="NCBI Taxonomy" id="574087"/>
    <lineage>
        <taxon>Bacteria</taxon>
        <taxon>Bacillati</taxon>
        <taxon>Bacillota</taxon>
        <taxon>Clostridia</taxon>
        <taxon>Halanaerobiales</taxon>
        <taxon>Halobacteroidaceae</taxon>
        <taxon>Acetohalobium</taxon>
    </lineage>
</organism>
<dbReference type="GO" id="GO:0046872">
    <property type="term" value="F:metal ion binding"/>
    <property type="evidence" value="ECO:0007669"/>
    <property type="project" value="UniProtKB-KW"/>
</dbReference>
<evidence type="ECO:0000313" key="20">
    <source>
        <dbReference type="EMBL" id="ADL13261.1"/>
    </source>
</evidence>